<keyword evidence="1" id="KW-0812">Transmembrane</keyword>
<organism evidence="2 3">
    <name type="scientific">Streptomyces canus</name>
    <dbReference type="NCBI Taxonomy" id="58343"/>
    <lineage>
        <taxon>Bacteria</taxon>
        <taxon>Bacillati</taxon>
        <taxon>Actinomycetota</taxon>
        <taxon>Actinomycetes</taxon>
        <taxon>Kitasatosporales</taxon>
        <taxon>Streptomycetaceae</taxon>
        <taxon>Streptomyces</taxon>
        <taxon>Streptomyces aurantiacus group</taxon>
    </lineage>
</organism>
<dbReference type="Proteomes" id="UP000053669">
    <property type="component" value="Unassembled WGS sequence"/>
</dbReference>
<proteinExistence type="predicted"/>
<comment type="caution">
    <text evidence="2">The sequence shown here is derived from an EMBL/GenBank/DDBJ whole genome shotgun (WGS) entry which is preliminary data.</text>
</comment>
<feature type="transmembrane region" description="Helical" evidence="1">
    <location>
        <begin position="26"/>
        <end position="50"/>
    </location>
</feature>
<sequence>MSTLRGVALAAVWTPNPNHPLTLINFFGYLMLIIGCVIMVTGVVATVLISRGKSQKKWGDHVVGPFILAIGLMLAYFGARLF</sequence>
<evidence type="ECO:0000313" key="2">
    <source>
        <dbReference type="EMBL" id="KUN59748.1"/>
    </source>
</evidence>
<dbReference type="STRING" id="58343.AQJ46_38600"/>
<accession>A0A101RQA6</accession>
<dbReference type="AlphaFoldDB" id="A0A101RQA6"/>
<evidence type="ECO:0000313" key="3">
    <source>
        <dbReference type="Proteomes" id="UP000053669"/>
    </source>
</evidence>
<name>A0A101RQA6_9ACTN</name>
<protein>
    <submittedName>
        <fullName evidence="2">Uncharacterized protein</fullName>
    </submittedName>
</protein>
<dbReference type="EMBL" id="LMWU01000047">
    <property type="protein sequence ID" value="KUN59748.1"/>
    <property type="molecule type" value="Genomic_DNA"/>
</dbReference>
<keyword evidence="1" id="KW-0472">Membrane</keyword>
<feature type="transmembrane region" description="Helical" evidence="1">
    <location>
        <begin position="62"/>
        <end position="79"/>
    </location>
</feature>
<keyword evidence="1" id="KW-1133">Transmembrane helix</keyword>
<reference evidence="2 3" key="1">
    <citation type="submission" date="2015-10" db="EMBL/GenBank/DDBJ databases">
        <title>Draft genome sequence of Streptomyces canus DSM 40017, type strain for the species Streptomyces canus.</title>
        <authorList>
            <person name="Ruckert C."/>
            <person name="Winkler A."/>
            <person name="Kalinowski J."/>
            <person name="Kampfer P."/>
            <person name="Glaeser S."/>
        </authorList>
    </citation>
    <scope>NUCLEOTIDE SEQUENCE [LARGE SCALE GENOMIC DNA]</scope>
    <source>
        <strain evidence="2 3">DSM 40017</strain>
    </source>
</reference>
<evidence type="ECO:0000256" key="1">
    <source>
        <dbReference type="SAM" id="Phobius"/>
    </source>
</evidence>
<gene>
    <name evidence="2" type="ORF">AQJ46_38600</name>
</gene>